<feature type="compositionally biased region" description="Polar residues" evidence="5">
    <location>
        <begin position="809"/>
        <end position="832"/>
    </location>
</feature>
<feature type="region of interest" description="Disordered" evidence="5">
    <location>
        <begin position="459"/>
        <end position="500"/>
    </location>
</feature>
<feature type="compositionally biased region" description="Polar residues" evidence="5">
    <location>
        <begin position="902"/>
        <end position="920"/>
    </location>
</feature>
<dbReference type="SUPFAM" id="SSF46689">
    <property type="entry name" value="Homeodomain-like"/>
    <property type="match status" value="1"/>
</dbReference>
<dbReference type="AlphaFoldDB" id="A0A9P6MHF5"/>
<dbReference type="PROSITE" id="PS51294">
    <property type="entry name" value="HTH_MYB"/>
    <property type="match status" value="2"/>
</dbReference>
<feature type="compositionally biased region" description="Basic and acidic residues" evidence="5">
    <location>
        <begin position="376"/>
        <end position="401"/>
    </location>
</feature>
<dbReference type="InterPro" id="IPR001005">
    <property type="entry name" value="SANT/Myb"/>
</dbReference>
<evidence type="ECO:0000256" key="3">
    <source>
        <dbReference type="ARBA" id="ARBA00023163"/>
    </source>
</evidence>
<feature type="region of interest" description="Disordered" evidence="5">
    <location>
        <begin position="781"/>
        <end position="930"/>
    </location>
</feature>
<evidence type="ECO:0000259" key="7">
    <source>
        <dbReference type="PROSITE" id="PS51293"/>
    </source>
</evidence>
<evidence type="ECO:0000256" key="4">
    <source>
        <dbReference type="ARBA" id="ARBA00023242"/>
    </source>
</evidence>
<sequence>MTKFHVAKMMLAATETTKGEDYQEIDTFRDGDIMAMVDQEQVAKSEALSPAVIDTVDFAMEGIGVTEDVSTKESDVLMETAIKEAKDKTKDYVQPAKAHPEMTLGEDTDEDLWRHHYPAAIFRPQLDDIVLDQDLLEFYEQLKFLVSLSPLKTAQVLFAFSSATEHLSLELEVHRSVLDMNRKAFSFYQDNTWFTVDLESTPDISDEDEAYGSSDARFRILPARHSLFPACQRQKPGGLSYPSHAPYPYYYEQTPFLQPPRPEDSLELKAGLDSRIRFMDSYSEHGGDQDQRYRSRDYERHNRNYRHSVKSGKRRHSRDLDSTFHTSRSSAVTEEARLSKRTRQDPDSPSVSSTGLESGGRPHLEPSSPGQLASVADHKDAGRPRHREKDKERDEESELSRRERRIARKKLKIAKKLRLQRAAEEQAVSTPSEKLKDTGDGAIGSGRVRPLKITLVQSGKPLSTSLGQSSSSADGTGYDKPQPLHGWIPPTGNQPEEEGNSLAIETSPGRRASHFSSDDKTLGMGIDISPSGSGSKSSAVGTQMLGQHGQSGHKKSKALFQGTHTPSAGAGGSQAVLFGPGSLAAAAVAAAVAVGGPVYPDKSEEKLKKGTWTTAEEEILLEAVRDLSSENWHAVAMKVPGRNAKQCMQKWQTDLDPQINRQPWTAEEDEKLVEAYHTFGNSWQQIAKMVETRTWYQCYNRVRAKSVKTKIMMSAGSHPASLANTGGRAGANIGDSSKVSSSKNAEVIRIVKEPAGGGSHTADQRLKSHVAQGATPGIVGAGTVSGASGDKSVHGSAASGSGGQHAQLVSITGRQQEPTASGGQKSSPGEQTQPHQQSPQQQQQQEQQQQSPQQPQPQQQQQQPQQQEQQSPQQSQQSQQQQQQQQQQQPHSQHQMPQQQSLRLNEQQPSHHPLKSSSDASGYWQKQVRW</sequence>
<feature type="region of interest" description="Disordered" evidence="5">
    <location>
        <begin position="726"/>
        <end position="745"/>
    </location>
</feature>
<dbReference type="GO" id="GO:0019185">
    <property type="term" value="C:snRNA-activating protein complex"/>
    <property type="evidence" value="ECO:0007669"/>
    <property type="project" value="TreeGrafter"/>
</dbReference>
<dbReference type="PANTHER" id="PTHR46621:SF1">
    <property type="entry name" value="SNRNA-ACTIVATING PROTEIN COMPLEX SUBUNIT 4"/>
    <property type="match status" value="1"/>
</dbReference>
<dbReference type="GO" id="GO:0000978">
    <property type="term" value="F:RNA polymerase II cis-regulatory region sequence-specific DNA binding"/>
    <property type="evidence" value="ECO:0007669"/>
    <property type="project" value="TreeGrafter"/>
</dbReference>
<feature type="compositionally biased region" description="Basic and acidic residues" evidence="5">
    <location>
        <begin position="280"/>
        <end position="302"/>
    </location>
</feature>
<feature type="domain" description="SANT" evidence="7">
    <location>
        <begin position="664"/>
        <end position="698"/>
    </location>
</feature>
<dbReference type="Gene3D" id="1.10.10.60">
    <property type="entry name" value="Homeodomain-like"/>
    <property type="match status" value="2"/>
</dbReference>
<dbReference type="PANTHER" id="PTHR46621">
    <property type="entry name" value="SNRNA-ACTIVATING PROTEIN COMPLEX SUBUNIT 4"/>
    <property type="match status" value="1"/>
</dbReference>
<dbReference type="Pfam" id="PF13921">
    <property type="entry name" value="Myb_DNA-bind_6"/>
    <property type="match status" value="1"/>
</dbReference>
<protein>
    <submittedName>
        <fullName evidence="9">Uncharacterized protein</fullName>
    </submittedName>
</protein>
<name>A0A9P6MHF5_9FUNG</name>
<dbReference type="SMART" id="SM00717">
    <property type="entry name" value="SANT"/>
    <property type="match status" value="2"/>
</dbReference>
<evidence type="ECO:0000313" key="10">
    <source>
        <dbReference type="Proteomes" id="UP000749646"/>
    </source>
</evidence>
<evidence type="ECO:0000313" key="9">
    <source>
        <dbReference type="EMBL" id="KAF9999854.1"/>
    </source>
</evidence>
<feature type="domain" description="HTH myb-type" evidence="8">
    <location>
        <begin position="660"/>
        <end position="711"/>
    </location>
</feature>
<keyword evidence="1" id="KW-0805">Transcription regulation</keyword>
<dbReference type="InterPro" id="IPR051575">
    <property type="entry name" value="Myb-like_DNA-bd"/>
</dbReference>
<accession>A0A9P6MHF5</accession>
<dbReference type="OrthoDB" id="2143914at2759"/>
<dbReference type="GO" id="GO:0042795">
    <property type="term" value="P:snRNA transcription by RNA polymerase II"/>
    <property type="evidence" value="ECO:0007669"/>
    <property type="project" value="TreeGrafter"/>
</dbReference>
<dbReference type="GO" id="GO:0001006">
    <property type="term" value="F:RNA polymerase III type 3 promoter sequence-specific DNA binding"/>
    <property type="evidence" value="ECO:0007669"/>
    <property type="project" value="TreeGrafter"/>
</dbReference>
<evidence type="ECO:0000256" key="1">
    <source>
        <dbReference type="ARBA" id="ARBA00023015"/>
    </source>
</evidence>
<evidence type="ECO:0000259" key="8">
    <source>
        <dbReference type="PROSITE" id="PS51294"/>
    </source>
</evidence>
<evidence type="ECO:0000256" key="5">
    <source>
        <dbReference type="SAM" id="MobiDB-lite"/>
    </source>
</evidence>
<proteinExistence type="predicted"/>
<keyword evidence="10" id="KW-1185">Reference proteome</keyword>
<dbReference type="PROSITE" id="PS51293">
    <property type="entry name" value="SANT"/>
    <property type="match status" value="1"/>
</dbReference>
<reference evidence="9" key="1">
    <citation type="journal article" date="2020" name="Fungal Divers.">
        <title>Resolving the Mortierellaceae phylogeny through synthesis of multi-gene phylogenetics and phylogenomics.</title>
        <authorList>
            <person name="Vandepol N."/>
            <person name="Liber J."/>
            <person name="Desiro A."/>
            <person name="Na H."/>
            <person name="Kennedy M."/>
            <person name="Barry K."/>
            <person name="Grigoriev I.V."/>
            <person name="Miller A.N."/>
            <person name="O'Donnell K."/>
            <person name="Stajich J.E."/>
            <person name="Bonito G."/>
        </authorList>
    </citation>
    <scope>NUCLEOTIDE SEQUENCE</scope>
    <source>
        <strain evidence="9">MES-2147</strain>
    </source>
</reference>
<comment type="caution">
    <text evidence="9">The sequence shown here is derived from an EMBL/GenBank/DDBJ whole genome shotgun (WGS) entry which is preliminary data.</text>
</comment>
<feature type="compositionally biased region" description="Low complexity" evidence="5">
    <location>
        <begin position="530"/>
        <end position="541"/>
    </location>
</feature>
<dbReference type="InterPro" id="IPR009057">
    <property type="entry name" value="Homeodomain-like_sf"/>
</dbReference>
<feature type="region of interest" description="Disordered" evidence="5">
    <location>
        <begin position="417"/>
        <end position="446"/>
    </location>
</feature>
<feature type="compositionally biased region" description="Basic and acidic residues" evidence="5">
    <location>
        <begin position="334"/>
        <end position="346"/>
    </location>
</feature>
<feature type="compositionally biased region" description="Polar residues" evidence="5">
    <location>
        <begin position="323"/>
        <end position="332"/>
    </location>
</feature>
<dbReference type="Proteomes" id="UP000749646">
    <property type="component" value="Unassembled WGS sequence"/>
</dbReference>
<evidence type="ECO:0000256" key="2">
    <source>
        <dbReference type="ARBA" id="ARBA00023125"/>
    </source>
</evidence>
<dbReference type="InterPro" id="IPR017884">
    <property type="entry name" value="SANT_dom"/>
</dbReference>
<evidence type="ECO:0000259" key="6">
    <source>
        <dbReference type="PROSITE" id="PS50090"/>
    </source>
</evidence>
<feature type="domain" description="Myb-like" evidence="6">
    <location>
        <begin position="656"/>
        <end position="701"/>
    </location>
</feature>
<feature type="domain" description="Myb-like" evidence="6">
    <location>
        <begin position="604"/>
        <end position="655"/>
    </location>
</feature>
<dbReference type="EMBL" id="JAAAHW010000692">
    <property type="protein sequence ID" value="KAF9999854.1"/>
    <property type="molecule type" value="Genomic_DNA"/>
</dbReference>
<dbReference type="InterPro" id="IPR017930">
    <property type="entry name" value="Myb_dom"/>
</dbReference>
<feature type="compositionally biased region" description="Polar residues" evidence="5">
    <location>
        <begin position="347"/>
        <end position="356"/>
    </location>
</feature>
<feature type="domain" description="HTH myb-type" evidence="8">
    <location>
        <begin position="604"/>
        <end position="659"/>
    </location>
</feature>
<feature type="compositionally biased region" description="Low complexity" evidence="5">
    <location>
        <begin position="794"/>
        <end position="807"/>
    </location>
</feature>
<feature type="compositionally biased region" description="Basic residues" evidence="5">
    <location>
        <begin position="303"/>
        <end position="317"/>
    </location>
</feature>
<organism evidence="9 10">
    <name type="scientific">Modicella reniformis</name>
    <dbReference type="NCBI Taxonomy" id="1440133"/>
    <lineage>
        <taxon>Eukaryota</taxon>
        <taxon>Fungi</taxon>
        <taxon>Fungi incertae sedis</taxon>
        <taxon>Mucoromycota</taxon>
        <taxon>Mortierellomycotina</taxon>
        <taxon>Mortierellomycetes</taxon>
        <taxon>Mortierellales</taxon>
        <taxon>Mortierellaceae</taxon>
        <taxon>Modicella</taxon>
    </lineage>
</organism>
<keyword evidence="4" id="KW-0539">Nucleus</keyword>
<feature type="region of interest" description="Disordered" evidence="5">
    <location>
        <begin position="280"/>
        <end position="402"/>
    </location>
</feature>
<gene>
    <name evidence="9" type="ORF">BGZ65_004851</name>
</gene>
<keyword evidence="3" id="KW-0804">Transcription</keyword>
<dbReference type="GO" id="GO:0042796">
    <property type="term" value="P:snRNA transcription by RNA polymerase III"/>
    <property type="evidence" value="ECO:0007669"/>
    <property type="project" value="TreeGrafter"/>
</dbReference>
<feature type="compositionally biased region" description="Low complexity" evidence="5">
    <location>
        <begin position="463"/>
        <end position="472"/>
    </location>
</feature>
<feature type="compositionally biased region" description="Low complexity" evidence="5">
    <location>
        <begin position="833"/>
        <end position="901"/>
    </location>
</feature>
<dbReference type="PROSITE" id="PS50090">
    <property type="entry name" value="MYB_LIKE"/>
    <property type="match status" value="2"/>
</dbReference>
<feature type="compositionally biased region" description="Polar residues" evidence="5">
    <location>
        <begin position="734"/>
        <end position="744"/>
    </location>
</feature>
<keyword evidence="2" id="KW-0238">DNA-binding</keyword>
<feature type="region of interest" description="Disordered" evidence="5">
    <location>
        <begin position="530"/>
        <end position="566"/>
    </location>
</feature>
<dbReference type="CDD" id="cd00167">
    <property type="entry name" value="SANT"/>
    <property type="match status" value="2"/>
</dbReference>